<protein>
    <submittedName>
        <fullName evidence="1">Uncharacterized protein</fullName>
    </submittedName>
</protein>
<accession>A0A3N2Q017</accession>
<name>A0A3N2Q017_SODAK</name>
<evidence type="ECO:0000313" key="2">
    <source>
        <dbReference type="Proteomes" id="UP000272025"/>
    </source>
</evidence>
<dbReference type="AlphaFoldDB" id="A0A3N2Q017"/>
<proteinExistence type="predicted"/>
<reference evidence="1 2" key="1">
    <citation type="journal article" date="2018" name="Mol. Ecol.">
        <title>The obligate alkalophilic soda-lake fungus Sodiomyces alkalinus has shifted to a protein diet.</title>
        <authorList>
            <person name="Grum-Grzhimaylo A.A."/>
            <person name="Falkoski D.L."/>
            <person name="van den Heuvel J."/>
            <person name="Valero-Jimenez C.A."/>
            <person name="Min B."/>
            <person name="Choi I.G."/>
            <person name="Lipzen A."/>
            <person name="Daum C.G."/>
            <person name="Aanen D.K."/>
            <person name="Tsang A."/>
            <person name="Henrissat B."/>
            <person name="Bilanenko E.N."/>
            <person name="de Vries R.P."/>
            <person name="van Kan J.A.L."/>
            <person name="Grigoriev I.V."/>
            <person name="Debets A.J.M."/>
        </authorList>
    </citation>
    <scope>NUCLEOTIDE SEQUENCE [LARGE SCALE GENOMIC DNA]</scope>
    <source>
        <strain evidence="1 2">F11</strain>
    </source>
</reference>
<organism evidence="1 2">
    <name type="scientific">Sodiomyces alkalinus (strain CBS 110278 / VKM F-3762 / F11)</name>
    <name type="common">Alkaliphilic filamentous fungus</name>
    <dbReference type="NCBI Taxonomy" id="1314773"/>
    <lineage>
        <taxon>Eukaryota</taxon>
        <taxon>Fungi</taxon>
        <taxon>Dikarya</taxon>
        <taxon>Ascomycota</taxon>
        <taxon>Pezizomycotina</taxon>
        <taxon>Sordariomycetes</taxon>
        <taxon>Hypocreomycetidae</taxon>
        <taxon>Glomerellales</taxon>
        <taxon>Plectosphaerellaceae</taxon>
        <taxon>Sodiomyces</taxon>
    </lineage>
</organism>
<evidence type="ECO:0000313" key="1">
    <source>
        <dbReference type="EMBL" id="ROT40026.1"/>
    </source>
</evidence>
<dbReference type="GeneID" id="39575296"/>
<dbReference type="EMBL" id="ML119053">
    <property type="protein sequence ID" value="ROT40026.1"/>
    <property type="molecule type" value="Genomic_DNA"/>
</dbReference>
<gene>
    <name evidence="1" type="ORF">SODALDRAFT_143840</name>
</gene>
<dbReference type="Proteomes" id="UP000272025">
    <property type="component" value="Unassembled WGS sequence"/>
</dbReference>
<sequence length="204" mass="23000">MLCVSFEIARTGDRMFASPEHVCRLNPPFPRQVLIMVGLHFGGRGVFWASEAGATNRERPRFHQRSKLAQNGRRRLTLACCLLEPASCLLAFGISRHNEATVPNSTSDDECEYRGGSKILVPIISLLPSPRGGTSWLGPCPEAKRRRVACWWDTWITRAPLATNRTRSISMEFRGFVEQVLTPCHGTRLPIALPCLAQRREEWE</sequence>
<dbReference type="RefSeq" id="XP_028467832.1">
    <property type="nucleotide sequence ID" value="XM_028606818.1"/>
</dbReference>
<keyword evidence="2" id="KW-1185">Reference proteome</keyword>